<keyword evidence="2" id="KW-0560">Oxidoreductase</keyword>
<protein>
    <submittedName>
        <fullName evidence="5">Gfo/Idh/MocA family protein</fullName>
    </submittedName>
</protein>
<evidence type="ECO:0000313" key="5">
    <source>
        <dbReference type="EMBL" id="MFB9328177.1"/>
    </source>
</evidence>
<dbReference type="Gene3D" id="3.30.360.10">
    <property type="entry name" value="Dihydrodipicolinate Reductase, domain 2"/>
    <property type="match status" value="1"/>
</dbReference>
<dbReference type="PANTHER" id="PTHR22604">
    <property type="entry name" value="OXIDOREDUCTASES"/>
    <property type="match status" value="1"/>
</dbReference>
<evidence type="ECO:0000256" key="2">
    <source>
        <dbReference type="ARBA" id="ARBA00023002"/>
    </source>
</evidence>
<gene>
    <name evidence="5" type="ORF">ACFFSY_19790</name>
</gene>
<proteinExistence type="inferred from homology"/>
<accession>A0ABV5KVU2</accession>
<feature type="domain" description="Gfo/Idh/MocA-like oxidoreductase N-terminal" evidence="3">
    <location>
        <begin position="7"/>
        <end position="123"/>
    </location>
</feature>
<evidence type="ECO:0000313" key="6">
    <source>
        <dbReference type="Proteomes" id="UP001589747"/>
    </source>
</evidence>
<comment type="caution">
    <text evidence="5">The sequence shown here is derived from an EMBL/GenBank/DDBJ whole genome shotgun (WGS) entry which is preliminary data.</text>
</comment>
<dbReference type="SUPFAM" id="SSF51735">
    <property type="entry name" value="NAD(P)-binding Rossmann-fold domains"/>
    <property type="match status" value="1"/>
</dbReference>
<keyword evidence="6" id="KW-1185">Reference proteome</keyword>
<dbReference type="InterPro" id="IPR000683">
    <property type="entry name" value="Gfo/Idh/MocA-like_OxRdtase_N"/>
</dbReference>
<reference evidence="5 6" key="1">
    <citation type="submission" date="2024-09" db="EMBL/GenBank/DDBJ databases">
        <authorList>
            <person name="Sun Q."/>
            <person name="Mori K."/>
        </authorList>
    </citation>
    <scope>NUCLEOTIDE SEQUENCE [LARGE SCALE GENOMIC DNA]</scope>
    <source>
        <strain evidence="5 6">TISTR 2452</strain>
    </source>
</reference>
<evidence type="ECO:0000256" key="1">
    <source>
        <dbReference type="ARBA" id="ARBA00010928"/>
    </source>
</evidence>
<dbReference type="EMBL" id="JBHMDO010000033">
    <property type="protein sequence ID" value="MFB9328177.1"/>
    <property type="molecule type" value="Genomic_DNA"/>
</dbReference>
<name>A0ABV5KVU2_9BACL</name>
<dbReference type="InterPro" id="IPR055170">
    <property type="entry name" value="GFO_IDH_MocA-like_dom"/>
</dbReference>
<feature type="domain" description="GFO/IDH/MocA-like oxidoreductase" evidence="4">
    <location>
        <begin position="136"/>
        <end position="244"/>
    </location>
</feature>
<sequence>MTITPLTIGLLGCSHIAPVSILQPVQEIDHMQVAAVAGRDESRARAYAAKHGIPNAYGSYEELLRDPAIDIVYIALANHAHRDWAVRAAEAGKHLLIEKPICLTEAELKDIHLACRDNRVHCHEAIMVQHHPWQSRVREIIESGAYGRLLALKTRISHPMRHADNYRFYPELGGGVFRDEGPYWLQFVQAVAGLAPVSFVGRSDFGGPHGSDWRFEASLSLPSGVRASLHASFDEAYQATHWIELEQAKIRVKDFFRARLGRFKITLDILDDADNRIDKIEFEPQNYYVNQLMFFSDVIAGLRPGIPDEQVQARTRLIEAIYQSAALKEAL</sequence>
<dbReference type="InterPro" id="IPR036291">
    <property type="entry name" value="NAD(P)-bd_dom_sf"/>
</dbReference>
<dbReference type="RefSeq" id="WP_377497230.1">
    <property type="nucleotide sequence ID" value="NZ_JBHMDO010000033.1"/>
</dbReference>
<dbReference type="PANTHER" id="PTHR22604:SF105">
    <property type="entry name" value="TRANS-1,2-DIHYDROBENZENE-1,2-DIOL DEHYDROGENASE"/>
    <property type="match status" value="1"/>
</dbReference>
<dbReference type="Pfam" id="PF22725">
    <property type="entry name" value="GFO_IDH_MocA_C3"/>
    <property type="match status" value="1"/>
</dbReference>
<evidence type="ECO:0000259" key="4">
    <source>
        <dbReference type="Pfam" id="PF22725"/>
    </source>
</evidence>
<dbReference type="Proteomes" id="UP001589747">
    <property type="component" value="Unassembled WGS sequence"/>
</dbReference>
<comment type="similarity">
    <text evidence="1">Belongs to the Gfo/Idh/MocA family.</text>
</comment>
<evidence type="ECO:0000259" key="3">
    <source>
        <dbReference type="Pfam" id="PF01408"/>
    </source>
</evidence>
<organism evidence="5 6">
    <name type="scientific">Paenibacillus aurantiacus</name>
    <dbReference type="NCBI Taxonomy" id="1936118"/>
    <lineage>
        <taxon>Bacteria</taxon>
        <taxon>Bacillati</taxon>
        <taxon>Bacillota</taxon>
        <taxon>Bacilli</taxon>
        <taxon>Bacillales</taxon>
        <taxon>Paenibacillaceae</taxon>
        <taxon>Paenibacillus</taxon>
    </lineage>
</organism>
<dbReference type="InterPro" id="IPR050984">
    <property type="entry name" value="Gfo/Idh/MocA_domain"/>
</dbReference>
<dbReference type="SUPFAM" id="SSF55347">
    <property type="entry name" value="Glyceraldehyde-3-phosphate dehydrogenase-like, C-terminal domain"/>
    <property type="match status" value="1"/>
</dbReference>
<dbReference type="Gene3D" id="3.40.50.720">
    <property type="entry name" value="NAD(P)-binding Rossmann-like Domain"/>
    <property type="match status" value="1"/>
</dbReference>
<dbReference type="Pfam" id="PF01408">
    <property type="entry name" value="GFO_IDH_MocA"/>
    <property type="match status" value="1"/>
</dbReference>